<gene>
    <name evidence="2" type="ORF">RND81_13G104400</name>
</gene>
<name>A0AAW1GY86_SAPOF</name>
<evidence type="ECO:0000256" key="1">
    <source>
        <dbReference type="SAM" id="MobiDB-lite"/>
    </source>
</evidence>
<accession>A0AAW1GY86</accession>
<feature type="region of interest" description="Disordered" evidence="1">
    <location>
        <begin position="22"/>
        <end position="52"/>
    </location>
</feature>
<dbReference type="AlphaFoldDB" id="A0AAW1GY86"/>
<comment type="caution">
    <text evidence="2">The sequence shown here is derived from an EMBL/GenBank/DDBJ whole genome shotgun (WGS) entry which is preliminary data.</text>
</comment>
<evidence type="ECO:0000313" key="2">
    <source>
        <dbReference type="EMBL" id="KAK9669038.1"/>
    </source>
</evidence>
<evidence type="ECO:0000313" key="3">
    <source>
        <dbReference type="Proteomes" id="UP001443914"/>
    </source>
</evidence>
<organism evidence="2 3">
    <name type="scientific">Saponaria officinalis</name>
    <name type="common">Common soapwort</name>
    <name type="synonym">Lychnis saponaria</name>
    <dbReference type="NCBI Taxonomy" id="3572"/>
    <lineage>
        <taxon>Eukaryota</taxon>
        <taxon>Viridiplantae</taxon>
        <taxon>Streptophyta</taxon>
        <taxon>Embryophyta</taxon>
        <taxon>Tracheophyta</taxon>
        <taxon>Spermatophyta</taxon>
        <taxon>Magnoliopsida</taxon>
        <taxon>eudicotyledons</taxon>
        <taxon>Gunneridae</taxon>
        <taxon>Pentapetalae</taxon>
        <taxon>Caryophyllales</taxon>
        <taxon>Caryophyllaceae</taxon>
        <taxon>Caryophylleae</taxon>
        <taxon>Saponaria</taxon>
    </lineage>
</organism>
<sequence>MNTVLRVFFVSRKIKATDYKADAESKPTVGVDVSREQSENVNQLAVDSADRRNKPVRQYVMGSWGSTSNEFSPSGFFVGKKNRVKYSDNDAPKSESSVGCCGDDNGDEAESSPVNDVSEGVKVSDSSADDENVAVAAEQSEECQEKSEKRVLCLKRKATVSRDFPPKKRKMVSAKREFPIGCEVGTSGAVKEDAKEKGTADVGVGGGRQIVSALMAPRVFPWRNSKGRLKKRCFSKH</sequence>
<reference evidence="2" key="1">
    <citation type="submission" date="2024-03" db="EMBL/GenBank/DDBJ databases">
        <title>WGS assembly of Saponaria officinalis var. Norfolk2.</title>
        <authorList>
            <person name="Jenkins J."/>
            <person name="Shu S."/>
            <person name="Grimwood J."/>
            <person name="Barry K."/>
            <person name="Goodstein D."/>
            <person name="Schmutz J."/>
            <person name="Leebens-Mack J."/>
            <person name="Osbourn A."/>
        </authorList>
    </citation>
    <scope>NUCLEOTIDE SEQUENCE [LARGE SCALE GENOMIC DNA]</scope>
    <source>
        <strain evidence="2">JIC</strain>
    </source>
</reference>
<dbReference type="Proteomes" id="UP001443914">
    <property type="component" value="Unassembled WGS sequence"/>
</dbReference>
<proteinExistence type="predicted"/>
<protein>
    <submittedName>
        <fullName evidence="2">Uncharacterized protein</fullName>
    </submittedName>
</protein>
<dbReference type="EMBL" id="JBDFQZ010000013">
    <property type="protein sequence ID" value="KAK9669038.1"/>
    <property type="molecule type" value="Genomic_DNA"/>
</dbReference>
<keyword evidence="3" id="KW-1185">Reference proteome</keyword>
<feature type="region of interest" description="Disordered" evidence="1">
    <location>
        <begin position="87"/>
        <end position="129"/>
    </location>
</feature>